<keyword evidence="3" id="KW-1185">Reference proteome</keyword>
<evidence type="ECO:0000313" key="2">
    <source>
        <dbReference type="EMBL" id="UXI68192.1"/>
    </source>
</evidence>
<name>A0ABY6BEI4_9GAMM</name>
<evidence type="ECO:0008006" key="4">
    <source>
        <dbReference type="Google" id="ProtNLM"/>
    </source>
</evidence>
<organism evidence="2 3">
    <name type="scientific">Tahibacter amnicola</name>
    <dbReference type="NCBI Taxonomy" id="2976241"/>
    <lineage>
        <taxon>Bacteria</taxon>
        <taxon>Pseudomonadati</taxon>
        <taxon>Pseudomonadota</taxon>
        <taxon>Gammaproteobacteria</taxon>
        <taxon>Lysobacterales</taxon>
        <taxon>Rhodanobacteraceae</taxon>
        <taxon>Tahibacter</taxon>
    </lineage>
</organism>
<evidence type="ECO:0000313" key="3">
    <source>
        <dbReference type="Proteomes" id="UP001064632"/>
    </source>
</evidence>
<dbReference type="EMBL" id="CP104694">
    <property type="protein sequence ID" value="UXI68192.1"/>
    <property type="molecule type" value="Genomic_DNA"/>
</dbReference>
<sequence length="170" mass="18085">MPSRTFITALLLASSAFLPAAARVPVGQVIDPVTLADRAVNESSGDIRPKDRWILVVLDANDPDLMPFADSLREAGYEGRNAIVLVVGDAASATVVAGQKTLLPQARWITGRSAKVLEGLDLPGTPAIIGLEAGSKVAWQELGLRKQPGDVAVRMSDWLSHRTAARRQAP</sequence>
<feature type="chain" id="PRO_5047469626" description="DUF4174 domain-containing protein" evidence="1">
    <location>
        <begin position="23"/>
        <end position="170"/>
    </location>
</feature>
<accession>A0ABY6BEI4</accession>
<dbReference type="RefSeq" id="WP_261695154.1">
    <property type="nucleotide sequence ID" value="NZ_CP104694.1"/>
</dbReference>
<gene>
    <name evidence="2" type="ORF">N4264_00630</name>
</gene>
<reference evidence="2" key="1">
    <citation type="submission" date="2022-09" db="EMBL/GenBank/DDBJ databases">
        <title>Tahibacter sp. nov., isolated from a fresh water.</title>
        <authorList>
            <person name="Baek J.H."/>
            <person name="Lee J.K."/>
            <person name="Kim J.M."/>
            <person name="Jeon C.O."/>
        </authorList>
    </citation>
    <scope>NUCLEOTIDE SEQUENCE</scope>
    <source>
        <strain evidence="2">W38</strain>
    </source>
</reference>
<proteinExistence type="predicted"/>
<evidence type="ECO:0000256" key="1">
    <source>
        <dbReference type="SAM" id="SignalP"/>
    </source>
</evidence>
<protein>
    <recommendedName>
        <fullName evidence="4">DUF4174 domain-containing protein</fullName>
    </recommendedName>
</protein>
<dbReference type="Proteomes" id="UP001064632">
    <property type="component" value="Chromosome"/>
</dbReference>
<feature type="signal peptide" evidence="1">
    <location>
        <begin position="1"/>
        <end position="22"/>
    </location>
</feature>
<keyword evidence="1" id="KW-0732">Signal</keyword>